<evidence type="ECO:0000256" key="1">
    <source>
        <dbReference type="SAM" id="MobiDB-lite"/>
    </source>
</evidence>
<organism evidence="2 3">
    <name type="scientific">Neolewinella lacunae</name>
    <dbReference type="NCBI Taxonomy" id="1517758"/>
    <lineage>
        <taxon>Bacteria</taxon>
        <taxon>Pseudomonadati</taxon>
        <taxon>Bacteroidota</taxon>
        <taxon>Saprospiria</taxon>
        <taxon>Saprospirales</taxon>
        <taxon>Lewinellaceae</taxon>
        <taxon>Neolewinella</taxon>
    </lineage>
</organism>
<feature type="compositionally biased region" description="Basic and acidic residues" evidence="1">
    <location>
        <begin position="82"/>
        <end position="97"/>
    </location>
</feature>
<name>A0A923PLA5_9BACT</name>
<comment type="caution">
    <text evidence="2">The sequence shown here is derived from an EMBL/GenBank/DDBJ whole genome shotgun (WGS) entry which is preliminary data.</text>
</comment>
<gene>
    <name evidence="2" type="ORF">H9S92_18495</name>
</gene>
<protein>
    <submittedName>
        <fullName evidence="2">Uncharacterized protein</fullName>
    </submittedName>
</protein>
<dbReference type="AlphaFoldDB" id="A0A923PLA5"/>
<accession>A0A923PLA5</accession>
<dbReference type="Proteomes" id="UP000650081">
    <property type="component" value="Unassembled WGS sequence"/>
</dbReference>
<dbReference type="RefSeq" id="WP_187468182.1">
    <property type="nucleotide sequence ID" value="NZ_JACSIT010000149.1"/>
</dbReference>
<dbReference type="EMBL" id="JACSIT010000149">
    <property type="protein sequence ID" value="MBC6996167.1"/>
    <property type="molecule type" value="Genomic_DNA"/>
</dbReference>
<feature type="region of interest" description="Disordered" evidence="1">
    <location>
        <begin position="69"/>
        <end position="97"/>
    </location>
</feature>
<sequence>MNSFLQLQDQDIQLFVSERQEKVREVVESRVKATHYIADIVELFFPRLADTLTVTLGGEAIEPNPEYFTIRDAEDQSTNSPSKDKPAGPGDRDEIIR</sequence>
<keyword evidence="3" id="KW-1185">Reference proteome</keyword>
<evidence type="ECO:0000313" key="3">
    <source>
        <dbReference type="Proteomes" id="UP000650081"/>
    </source>
</evidence>
<reference evidence="2" key="1">
    <citation type="submission" date="2020-08" db="EMBL/GenBank/DDBJ databases">
        <title>Lewinella bacteria from marine environments.</title>
        <authorList>
            <person name="Zhong Y."/>
        </authorList>
    </citation>
    <scope>NUCLEOTIDE SEQUENCE</scope>
    <source>
        <strain evidence="2">KCTC 42187</strain>
    </source>
</reference>
<evidence type="ECO:0000313" key="2">
    <source>
        <dbReference type="EMBL" id="MBC6996167.1"/>
    </source>
</evidence>
<proteinExistence type="predicted"/>